<evidence type="ECO:0000313" key="5">
    <source>
        <dbReference type="Proteomes" id="UP000614272"/>
    </source>
</evidence>
<dbReference type="Pfam" id="PF01145">
    <property type="entry name" value="Band_7"/>
    <property type="match status" value="1"/>
</dbReference>
<dbReference type="PANTHER" id="PTHR43446:SF1">
    <property type="entry name" value="BAND 7 DOMAIN-CONTAINING PROTEIN"/>
    <property type="match status" value="1"/>
</dbReference>
<keyword evidence="5" id="KW-1185">Reference proteome</keyword>
<gene>
    <name evidence="4" type="ORF">GCM10011357_15350</name>
</gene>
<evidence type="ECO:0000313" key="4">
    <source>
        <dbReference type="EMBL" id="GGD60995.1"/>
    </source>
</evidence>
<reference evidence="5" key="1">
    <citation type="journal article" date="2019" name="Int. J. Syst. Evol. Microbiol.">
        <title>The Global Catalogue of Microorganisms (GCM) 10K type strain sequencing project: providing services to taxonomists for standard genome sequencing and annotation.</title>
        <authorList>
            <consortium name="The Broad Institute Genomics Platform"/>
            <consortium name="The Broad Institute Genome Sequencing Center for Infectious Disease"/>
            <person name="Wu L."/>
            <person name="Ma J."/>
        </authorList>
    </citation>
    <scope>NUCLEOTIDE SEQUENCE [LARGE SCALE GENOMIC DNA]</scope>
    <source>
        <strain evidence="5">CGMCC 1.12923</strain>
    </source>
</reference>
<feature type="transmembrane region" description="Helical" evidence="2">
    <location>
        <begin position="38"/>
        <end position="57"/>
    </location>
</feature>
<evidence type="ECO:0000256" key="2">
    <source>
        <dbReference type="SAM" id="Phobius"/>
    </source>
</evidence>
<dbReference type="Gene3D" id="3.30.479.30">
    <property type="entry name" value="Band 7 domain"/>
    <property type="match status" value="1"/>
</dbReference>
<name>A0ABQ1R852_9ALTE</name>
<sequence>MTEKTGFSLNGYLVALVLLGIIVPSVASLSPVWGPAPWFGMSVLVICLGCMAGFFMVQPNQAKVMTLFGAYVGSVKTNGLRWTIPFFMRKNISLRIRNFESGKIKVNDNQGNPVEIATIVVWSVTDTAEAVFEVDDYESFVSIQSESALRNMASSYPYDPQEEEDIALRSHPQKISDILKQEIQDRLNKAGVTVHEARISHLAYAQEIASAMLQRQQASAIVAARTRIVEGAVGMVEMALEKLKEQNVVELDEERKAAMVSNLLVVLCGDKHTQPVINAGSLY</sequence>
<dbReference type="SMART" id="SM00244">
    <property type="entry name" value="PHB"/>
    <property type="match status" value="1"/>
</dbReference>
<keyword evidence="2" id="KW-1133">Transmembrane helix</keyword>
<dbReference type="EMBL" id="BMGJ01000005">
    <property type="protein sequence ID" value="GGD60995.1"/>
    <property type="molecule type" value="Genomic_DNA"/>
</dbReference>
<keyword evidence="2" id="KW-0472">Membrane</keyword>
<accession>A0ABQ1R852</accession>
<comment type="caution">
    <text evidence="4">The sequence shown here is derived from an EMBL/GenBank/DDBJ whole genome shotgun (WGS) entry which is preliminary data.</text>
</comment>
<comment type="subcellular location">
    <subcellularLocation>
        <location evidence="1">Membrane</location>
        <topology evidence="1">Single-pass membrane protein</topology>
    </subcellularLocation>
</comment>
<dbReference type="InterPro" id="IPR001107">
    <property type="entry name" value="Band_7"/>
</dbReference>
<feature type="transmembrane region" description="Helical" evidence="2">
    <location>
        <begin position="12"/>
        <end position="32"/>
    </location>
</feature>
<protein>
    <submittedName>
        <fullName evidence="4">Membrane protein</fullName>
    </submittedName>
</protein>
<dbReference type="SUPFAM" id="SSF117892">
    <property type="entry name" value="Band 7/SPFH domain"/>
    <property type="match status" value="1"/>
</dbReference>
<dbReference type="PANTHER" id="PTHR43446">
    <property type="entry name" value="MEMBRANE PROTEIN-RELATED"/>
    <property type="match status" value="1"/>
</dbReference>
<evidence type="ECO:0000259" key="3">
    <source>
        <dbReference type="SMART" id="SM00244"/>
    </source>
</evidence>
<proteinExistence type="predicted"/>
<feature type="domain" description="Band 7" evidence="3">
    <location>
        <begin position="52"/>
        <end position="216"/>
    </location>
</feature>
<evidence type="ECO:0000256" key="1">
    <source>
        <dbReference type="ARBA" id="ARBA00004167"/>
    </source>
</evidence>
<dbReference type="InterPro" id="IPR036013">
    <property type="entry name" value="Band_7/SPFH_dom_sf"/>
</dbReference>
<dbReference type="RefSeq" id="WP_099033637.1">
    <property type="nucleotide sequence ID" value="NZ_BMGJ01000005.1"/>
</dbReference>
<organism evidence="4 5">
    <name type="scientific">Lacimicrobium alkaliphilum</name>
    <dbReference type="NCBI Taxonomy" id="1526571"/>
    <lineage>
        <taxon>Bacteria</taxon>
        <taxon>Pseudomonadati</taxon>
        <taxon>Pseudomonadota</taxon>
        <taxon>Gammaproteobacteria</taxon>
        <taxon>Alteromonadales</taxon>
        <taxon>Alteromonadaceae</taxon>
        <taxon>Lacimicrobium</taxon>
    </lineage>
</organism>
<dbReference type="CDD" id="cd03402">
    <property type="entry name" value="SPFH_like_u2"/>
    <property type="match status" value="1"/>
</dbReference>
<keyword evidence="2" id="KW-0812">Transmembrane</keyword>
<dbReference type="Proteomes" id="UP000614272">
    <property type="component" value="Unassembled WGS sequence"/>
</dbReference>